<dbReference type="EMBL" id="JAOQKJ010000003">
    <property type="protein sequence ID" value="MCU6743658.1"/>
    <property type="molecule type" value="Genomic_DNA"/>
</dbReference>
<evidence type="ECO:0000313" key="6">
    <source>
        <dbReference type="EMBL" id="MCU6743658.1"/>
    </source>
</evidence>
<keyword evidence="7" id="KW-1185">Reference proteome</keyword>
<dbReference type="Pfam" id="PF02049">
    <property type="entry name" value="FliE"/>
    <property type="match status" value="1"/>
</dbReference>
<sequence>MDITSLRNISSGAVKSAADTYLTELRNGQDIQEDEAFGSLFDKAVQNLNTTNAYLSDAENEKIKWALGETENTHDLTNALQKASTALSYTVAVRDKFLEAYKEIMQIQI</sequence>
<proteinExistence type="inferred from homology"/>
<comment type="subcellular location">
    <subcellularLocation>
        <location evidence="1 4">Bacterial flagellum basal body</location>
    </subcellularLocation>
</comment>
<keyword evidence="6" id="KW-0969">Cilium</keyword>
<keyword evidence="6" id="KW-0966">Cell projection</keyword>
<comment type="similarity">
    <text evidence="2 4">Belongs to the FliE family.</text>
</comment>
<organism evidence="6 7">
    <name type="scientific">Suilimivivens aceti</name>
    <dbReference type="NCBI Taxonomy" id="2981774"/>
    <lineage>
        <taxon>Bacteria</taxon>
        <taxon>Bacillati</taxon>
        <taxon>Bacillota</taxon>
        <taxon>Clostridia</taxon>
        <taxon>Lachnospirales</taxon>
        <taxon>Lachnospiraceae</taxon>
        <taxon>Suilimivivens</taxon>
    </lineage>
</organism>
<keyword evidence="6" id="KW-0282">Flagellum</keyword>
<keyword evidence="3 4" id="KW-0975">Bacterial flagellum</keyword>
<evidence type="ECO:0000256" key="2">
    <source>
        <dbReference type="ARBA" id="ARBA00009272"/>
    </source>
</evidence>
<name>A0ABT2T085_9FIRM</name>
<dbReference type="Proteomes" id="UP001652432">
    <property type="component" value="Unassembled WGS sequence"/>
</dbReference>
<evidence type="ECO:0000256" key="3">
    <source>
        <dbReference type="ARBA" id="ARBA00023143"/>
    </source>
</evidence>
<dbReference type="HAMAP" id="MF_00724">
    <property type="entry name" value="FliE"/>
    <property type="match status" value="1"/>
</dbReference>
<comment type="caution">
    <text evidence="6">The sequence shown here is derived from an EMBL/GenBank/DDBJ whole genome shotgun (WGS) entry which is preliminary data.</text>
</comment>
<dbReference type="PANTHER" id="PTHR34653">
    <property type="match status" value="1"/>
</dbReference>
<dbReference type="RefSeq" id="WP_118797601.1">
    <property type="nucleotide sequence ID" value="NZ_JAOQKJ010000003.1"/>
</dbReference>
<dbReference type="NCBIfam" id="TIGR00205">
    <property type="entry name" value="fliE"/>
    <property type="match status" value="1"/>
</dbReference>
<dbReference type="InterPro" id="IPR001624">
    <property type="entry name" value="FliE"/>
</dbReference>
<dbReference type="PANTHER" id="PTHR34653:SF1">
    <property type="entry name" value="FLAGELLAR HOOK-BASAL BODY COMPLEX PROTEIN FLIE"/>
    <property type="match status" value="1"/>
</dbReference>
<evidence type="ECO:0000256" key="4">
    <source>
        <dbReference type="HAMAP-Rule" id="MF_00724"/>
    </source>
</evidence>
<accession>A0ABT2T085</accession>
<reference evidence="6 7" key="1">
    <citation type="journal article" date="2021" name="ISME Commun">
        <title>Automated analysis of genomic sequences facilitates high-throughput and comprehensive description of bacteria.</title>
        <authorList>
            <person name="Hitch T.C.A."/>
        </authorList>
    </citation>
    <scope>NUCLEOTIDE SEQUENCE [LARGE SCALE GENOMIC DNA]</scope>
    <source>
        <strain evidence="6 7">Sanger_18</strain>
    </source>
</reference>
<protein>
    <recommendedName>
        <fullName evidence="4 5">Flagellar hook-basal body complex protein FliE</fullName>
    </recommendedName>
</protein>
<evidence type="ECO:0000256" key="1">
    <source>
        <dbReference type="ARBA" id="ARBA00004117"/>
    </source>
</evidence>
<evidence type="ECO:0000313" key="7">
    <source>
        <dbReference type="Proteomes" id="UP001652432"/>
    </source>
</evidence>
<evidence type="ECO:0000256" key="5">
    <source>
        <dbReference type="NCBIfam" id="TIGR00205"/>
    </source>
</evidence>
<gene>
    <name evidence="4 6" type="primary">fliE</name>
    <name evidence="6" type="ORF">OCV77_03930</name>
</gene>